<name>A0ABD3QGV0_9STRA</name>
<dbReference type="InterPro" id="IPR036063">
    <property type="entry name" value="Smr_dom_sf"/>
</dbReference>
<evidence type="ECO:0000313" key="2">
    <source>
        <dbReference type="Proteomes" id="UP001530400"/>
    </source>
</evidence>
<gene>
    <name evidence="1" type="ORF">ACHAWO_002867</name>
</gene>
<dbReference type="SUPFAM" id="SSF160443">
    <property type="entry name" value="SMR domain-like"/>
    <property type="match status" value="1"/>
</dbReference>
<accession>A0ABD3QGV0</accession>
<reference evidence="1 2" key="1">
    <citation type="submission" date="2024-10" db="EMBL/GenBank/DDBJ databases">
        <title>Updated reference genomes for cyclostephanoid diatoms.</title>
        <authorList>
            <person name="Roberts W.R."/>
            <person name="Alverson A.J."/>
        </authorList>
    </citation>
    <scope>NUCLEOTIDE SEQUENCE [LARGE SCALE GENOMIC DNA]</scope>
    <source>
        <strain evidence="1 2">AJA010-31</strain>
    </source>
</reference>
<dbReference type="Proteomes" id="UP001530400">
    <property type="component" value="Unassembled WGS sequence"/>
</dbReference>
<protein>
    <submittedName>
        <fullName evidence="1">Uncharacterized protein</fullName>
    </submittedName>
</protein>
<dbReference type="EMBL" id="JALLPJ020000177">
    <property type="protein sequence ID" value="KAL3799683.1"/>
    <property type="molecule type" value="Genomic_DNA"/>
</dbReference>
<dbReference type="AlphaFoldDB" id="A0ABD3QGV0"/>
<comment type="caution">
    <text evidence="1">The sequence shown here is derived from an EMBL/GenBank/DDBJ whole genome shotgun (WGS) entry which is preliminary data.</text>
</comment>
<sequence>MSQPDNVQILADYVDSFDDNGRGFMKEMYEEARRAMDVGQIGDAKVRIMFGAIVRQAFYTDMELMKECFIDRDEVEVDYEAMKYSIFCDETLLCPEELEEEVFLLDLGDKIIHSRNSHFNAHWRRRNLPLYEKDRLKGLAIMTGISTKRYLIRNITRGKPYFASDRAKTFVQLGVKDGDMLEAIEMKQEPSAGIDAGSINSKVVEARSKKAKKKAKRVSKRAKPTSVKLDEKTDRRFEHSKLLSAVFVEAEPTFKDIRQRLNALLIHKNKPKQRVSTLKDAKPPSDDAFTVAFSDEGGKKAGKTVYHVLVGQPDSLYVSSKKKSAAQCAEHFSIDLHGCSKNRAVELLDSAVQTWIDSAMTGNHPWVVRVDIIWGGGAQILGDTVEQWIKEQKNVAHRPKSF</sequence>
<keyword evidence="2" id="KW-1185">Reference proteome</keyword>
<evidence type="ECO:0000313" key="1">
    <source>
        <dbReference type="EMBL" id="KAL3799683.1"/>
    </source>
</evidence>
<proteinExistence type="predicted"/>
<organism evidence="1 2">
    <name type="scientific">Cyclotella atomus</name>
    <dbReference type="NCBI Taxonomy" id="382360"/>
    <lineage>
        <taxon>Eukaryota</taxon>
        <taxon>Sar</taxon>
        <taxon>Stramenopiles</taxon>
        <taxon>Ochrophyta</taxon>
        <taxon>Bacillariophyta</taxon>
        <taxon>Coscinodiscophyceae</taxon>
        <taxon>Thalassiosirophycidae</taxon>
        <taxon>Stephanodiscales</taxon>
        <taxon>Stephanodiscaceae</taxon>
        <taxon>Cyclotella</taxon>
    </lineage>
</organism>